<accession>A0AAV9CXT0</accession>
<dbReference type="EMBL" id="JAUJYO010000017">
    <property type="protein sequence ID" value="KAK1293727.1"/>
    <property type="molecule type" value="Genomic_DNA"/>
</dbReference>
<keyword evidence="3" id="KW-1185">Reference proteome</keyword>
<feature type="compositionally biased region" description="Polar residues" evidence="1">
    <location>
        <begin position="178"/>
        <end position="188"/>
    </location>
</feature>
<feature type="region of interest" description="Disordered" evidence="1">
    <location>
        <begin position="234"/>
        <end position="258"/>
    </location>
</feature>
<gene>
    <name evidence="2" type="ORF">QJS10_CPB17g01692</name>
</gene>
<evidence type="ECO:0000313" key="2">
    <source>
        <dbReference type="EMBL" id="KAK1293727.1"/>
    </source>
</evidence>
<evidence type="ECO:0000313" key="3">
    <source>
        <dbReference type="Proteomes" id="UP001180020"/>
    </source>
</evidence>
<sequence length="275" mass="30277">MKCRRHPCEQGVGVCASCLRERLLSLIATQLKISEEEQTSQRYHHHHRRSDCLSPPPELPSFPRSVSPYICRGRRSVDSDVDVCHPRFYSTPQVGGRAAAAGGPRRKFSIISSLFGSAASRSDEIEHRSKSSWLSALFPGRRRKKSAAEVAGGSAQSKGTCRAMEERGLSPEEGDSPASESGYSTESSNGRRRPTMTHPTPMRRRGAAAAPIPHVRNLSGMAFCLSPLVWASPNGRRNQTPESAHGESQHRHAPSRASLCANRSRKIADFGRYRH</sequence>
<feature type="region of interest" description="Disordered" evidence="1">
    <location>
        <begin position="38"/>
        <end position="60"/>
    </location>
</feature>
<organism evidence="2 3">
    <name type="scientific">Acorus calamus</name>
    <name type="common">Sweet flag</name>
    <dbReference type="NCBI Taxonomy" id="4465"/>
    <lineage>
        <taxon>Eukaryota</taxon>
        <taxon>Viridiplantae</taxon>
        <taxon>Streptophyta</taxon>
        <taxon>Embryophyta</taxon>
        <taxon>Tracheophyta</taxon>
        <taxon>Spermatophyta</taxon>
        <taxon>Magnoliopsida</taxon>
        <taxon>Liliopsida</taxon>
        <taxon>Acoraceae</taxon>
        <taxon>Acorus</taxon>
    </lineage>
</organism>
<dbReference type="Proteomes" id="UP001180020">
    <property type="component" value="Unassembled WGS sequence"/>
</dbReference>
<dbReference type="PANTHER" id="PTHR35486">
    <property type="entry name" value="EXPRESSED PROTEIN"/>
    <property type="match status" value="1"/>
</dbReference>
<comment type="caution">
    <text evidence="2">The sequence shown here is derived from an EMBL/GenBank/DDBJ whole genome shotgun (WGS) entry which is preliminary data.</text>
</comment>
<dbReference type="AlphaFoldDB" id="A0AAV9CXT0"/>
<feature type="region of interest" description="Disordered" evidence="1">
    <location>
        <begin position="145"/>
        <end position="207"/>
    </location>
</feature>
<reference evidence="2" key="2">
    <citation type="submission" date="2023-06" db="EMBL/GenBank/DDBJ databases">
        <authorList>
            <person name="Ma L."/>
            <person name="Liu K.-W."/>
            <person name="Li Z."/>
            <person name="Hsiao Y.-Y."/>
            <person name="Qi Y."/>
            <person name="Fu T."/>
            <person name="Tang G."/>
            <person name="Zhang D."/>
            <person name="Sun W.-H."/>
            <person name="Liu D.-K."/>
            <person name="Li Y."/>
            <person name="Chen G.-Z."/>
            <person name="Liu X.-D."/>
            <person name="Liao X.-Y."/>
            <person name="Jiang Y.-T."/>
            <person name="Yu X."/>
            <person name="Hao Y."/>
            <person name="Huang J."/>
            <person name="Zhao X.-W."/>
            <person name="Ke S."/>
            <person name="Chen Y.-Y."/>
            <person name="Wu W.-L."/>
            <person name="Hsu J.-L."/>
            <person name="Lin Y.-F."/>
            <person name="Huang M.-D."/>
            <person name="Li C.-Y."/>
            <person name="Huang L."/>
            <person name="Wang Z.-W."/>
            <person name="Zhao X."/>
            <person name="Zhong W.-Y."/>
            <person name="Peng D.-H."/>
            <person name="Ahmad S."/>
            <person name="Lan S."/>
            <person name="Zhang J.-S."/>
            <person name="Tsai W.-C."/>
            <person name="Van De Peer Y."/>
            <person name="Liu Z.-J."/>
        </authorList>
    </citation>
    <scope>NUCLEOTIDE SEQUENCE</scope>
    <source>
        <strain evidence="2">CP</strain>
        <tissue evidence="2">Leaves</tissue>
    </source>
</reference>
<dbReference type="PANTHER" id="PTHR35486:SF1">
    <property type="entry name" value="OS02G0689500 PROTEIN"/>
    <property type="match status" value="1"/>
</dbReference>
<proteinExistence type="predicted"/>
<reference evidence="2" key="1">
    <citation type="journal article" date="2023" name="Nat. Commun.">
        <title>Diploid and tetraploid genomes of Acorus and the evolution of monocots.</title>
        <authorList>
            <person name="Ma L."/>
            <person name="Liu K.W."/>
            <person name="Li Z."/>
            <person name="Hsiao Y.Y."/>
            <person name="Qi Y."/>
            <person name="Fu T."/>
            <person name="Tang G.D."/>
            <person name="Zhang D."/>
            <person name="Sun W.H."/>
            <person name="Liu D.K."/>
            <person name="Li Y."/>
            <person name="Chen G.Z."/>
            <person name="Liu X.D."/>
            <person name="Liao X.Y."/>
            <person name="Jiang Y.T."/>
            <person name="Yu X."/>
            <person name="Hao Y."/>
            <person name="Huang J."/>
            <person name="Zhao X.W."/>
            <person name="Ke S."/>
            <person name="Chen Y.Y."/>
            <person name="Wu W.L."/>
            <person name="Hsu J.L."/>
            <person name="Lin Y.F."/>
            <person name="Huang M.D."/>
            <person name="Li C.Y."/>
            <person name="Huang L."/>
            <person name="Wang Z.W."/>
            <person name="Zhao X."/>
            <person name="Zhong W.Y."/>
            <person name="Peng D.H."/>
            <person name="Ahmad S."/>
            <person name="Lan S."/>
            <person name="Zhang J.S."/>
            <person name="Tsai W.C."/>
            <person name="Van de Peer Y."/>
            <person name="Liu Z.J."/>
        </authorList>
    </citation>
    <scope>NUCLEOTIDE SEQUENCE</scope>
    <source>
        <strain evidence="2">CP</strain>
    </source>
</reference>
<feature type="compositionally biased region" description="Basic residues" evidence="1">
    <location>
        <begin position="190"/>
        <end position="206"/>
    </location>
</feature>
<name>A0AAV9CXT0_ACOCL</name>
<protein>
    <submittedName>
        <fullName evidence="2">Uncharacterized protein</fullName>
    </submittedName>
</protein>
<dbReference type="Pfam" id="PF05340">
    <property type="entry name" value="DUF740"/>
    <property type="match status" value="1"/>
</dbReference>
<evidence type="ECO:0000256" key="1">
    <source>
        <dbReference type="SAM" id="MobiDB-lite"/>
    </source>
</evidence>
<dbReference type="InterPro" id="IPR008004">
    <property type="entry name" value="OCTOPUS-like"/>
</dbReference>